<dbReference type="InterPro" id="IPR014818">
    <property type="entry name" value="Phage/plasmid_primase_P4_C"/>
</dbReference>
<gene>
    <name evidence="5" type="ORF">EKO23_01085</name>
</gene>
<evidence type="ECO:0000313" key="6">
    <source>
        <dbReference type="Proteomes" id="UP000295198"/>
    </source>
</evidence>
<dbReference type="Pfam" id="PF19263">
    <property type="entry name" value="DUF5906"/>
    <property type="match status" value="1"/>
</dbReference>
<dbReference type="InterPro" id="IPR027417">
    <property type="entry name" value="P-loop_NTPase"/>
</dbReference>
<evidence type="ECO:0000313" key="5">
    <source>
        <dbReference type="EMBL" id="RYP89051.1"/>
    </source>
</evidence>
<dbReference type="OrthoDB" id="9763644at2"/>
<dbReference type="SMART" id="SM00885">
    <property type="entry name" value="D5_N"/>
    <property type="match status" value="1"/>
</dbReference>
<evidence type="ECO:0000256" key="3">
    <source>
        <dbReference type="ARBA" id="ARBA00022840"/>
    </source>
</evidence>
<evidence type="ECO:0000256" key="2">
    <source>
        <dbReference type="ARBA" id="ARBA00022801"/>
    </source>
</evidence>
<proteinExistence type="predicted"/>
<dbReference type="PANTHER" id="PTHR35372">
    <property type="entry name" value="ATP BINDING PROTEIN-RELATED"/>
    <property type="match status" value="1"/>
</dbReference>
<dbReference type="PANTHER" id="PTHR35372:SF2">
    <property type="entry name" value="SF3 HELICASE DOMAIN-CONTAINING PROTEIN"/>
    <property type="match status" value="1"/>
</dbReference>
<dbReference type="SUPFAM" id="SSF52540">
    <property type="entry name" value="P-loop containing nucleoside triphosphate hydrolases"/>
    <property type="match status" value="1"/>
</dbReference>
<evidence type="ECO:0000259" key="4">
    <source>
        <dbReference type="PROSITE" id="PS51206"/>
    </source>
</evidence>
<dbReference type="Pfam" id="PF08706">
    <property type="entry name" value="D5_N"/>
    <property type="match status" value="1"/>
</dbReference>
<feature type="domain" description="SF3 helicase" evidence="4">
    <location>
        <begin position="219"/>
        <end position="387"/>
    </location>
</feature>
<keyword evidence="2" id="KW-0378">Hydrolase</keyword>
<reference evidence="5 6" key="1">
    <citation type="submission" date="2019-01" db="EMBL/GenBank/DDBJ databases">
        <title>Nocardioides guangzhouensis sp. nov., an actinobacterium isolated from soil.</title>
        <authorList>
            <person name="Fu Y."/>
            <person name="Cai Y."/>
            <person name="Lin Z."/>
            <person name="Chen P."/>
        </authorList>
    </citation>
    <scope>NUCLEOTIDE SEQUENCE [LARGE SCALE GENOMIC DNA]</scope>
    <source>
        <strain evidence="5 6">130</strain>
    </source>
</reference>
<accession>A0A4Q4ZN40</accession>
<dbReference type="Proteomes" id="UP000295198">
    <property type="component" value="Unassembled WGS sequence"/>
</dbReference>
<dbReference type="Gene3D" id="3.40.50.300">
    <property type="entry name" value="P-loop containing nucleotide triphosphate hydrolases"/>
    <property type="match status" value="1"/>
</dbReference>
<dbReference type="InterPro" id="IPR045455">
    <property type="entry name" value="NrS-1_pol-like_helicase"/>
</dbReference>
<dbReference type="GO" id="GO:0005524">
    <property type="term" value="F:ATP binding"/>
    <property type="evidence" value="ECO:0007669"/>
    <property type="project" value="UniProtKB-KW"/>
</dbReference>
<dbReference type="InterPro" id="IPR014015">
    <property type="entry name" value="Helicase_SF3_DNA-vir"/>
</dbReference>
<comment type="caution">
    <text evidence="5">The sequence shown here is derived from an EMBL/GenBank/DDBJ whole genome shotgun (WGS) entry which is preliminary data.</text>
</comment>
<evidence type="ECO:0000256" key="1">
    <source>
        <dbReference type="ARBA" id="ARBA00022741"/>
    </source>
</evidence>
<dbReference type="InterPro" id="IPR006500">
    <property type="entry name" value="Helicase_put_C_phage/plasmid"/>
</dbReference>
<dbReference type="PROSITE" id="PS51206">
    <property type="entry name" value="SF3_HELICASE_1"/>
    <property type="match status" value="1"/>
</dbReference>
<name>A0A4Q4ZN40_9ACTN</name>
<keyword evidence="1" id="KW-0547">Nucleotide-binding</keyword>
<dbReference type="RefSeq" id="WP_134713169.1">
    <property type="nucleotide sequence ID" value="NZ_SDKM01000001.1"/>
</dbReference>
<keyword evidence="6" id="KW-1185">Reference proteome</keyword>
<dbReference type="GO" id="GO:0016787">
    <property type="term" value="F:hydrolase activity"/>
    <property type="evidence" value="ECO:0007669"/>
    <property type="project" value="UniProtKB-KW"/>
</dbReference>
<organism evidence="5 6">
    <name type="scientific">Nocardioides guangzhouensis</name>
    <dbReference type="NCBI Taxonomy" id="2497878"/>
    <lineage>
        <taxon>Bacteria</taxon>
        <taxon>Bacillati</taxon>
        <taxon>Actinomycetota</taxon>
        <taxon>Actinomycetes</taxon>
        <taxon>Propionibacteriales</taxon>
        <taxon>Nocardioidaceae</taxon>
        <taxon>Nocardioides</taxon>
    </lineage>
</organism>
<keyword evidence="3" id="KW-0067">ATP-binding</keyword>
<sequence>MSTEPGPQGLEDARVERVPTGAEVDVADPALLTEEQYTAVALTTSGYRPTEYGNAQRLAVLFGGDVRWVPEEKRWYVWTGRHWAPDATGELMRRAKTVARLLWHEVPHVSFDDRRVWLLHGRKSETKRGLQAMIDLAASEKLHTEDEQELTLTCTAASFDQDRHLLNCTNGTLNLETGVLSPHRRTDMQRRITLVPYEADARSADWEAFLRQTTGGDQELIDYLQLLAGATLLGSNRYDILPVIFGPQGSGKSTFIQALVAPLGRQFAGTASLETFAERRATSAARDDLARLEGLRMVACVEGERNHTLAAGLVKQITGGDEVAARRLYASTTTWTPEFTLWMAVNERPRLHEDEEGMFRRVKAIPFENQVIHMDPTLRERLSDPHNAGPAVLAWAVAGALQLARDGHLIDPQVVVEATEEYRDERAPTAFDAWLEECCRRVPDDVRTPNPDLRASYMKWCHESGTTPVSAKAWGTNMGRHFTVARTSTTRFYRGVTLLEGEPADDSSTP</sequence>
<dbReference type="AlphaFoldDB" id="A0A4Q4ZN40"/>
<dbReference type="EMBL" id="SDKM01000001">
    <property type="protein sequence ID" value="RYP89051.1"/>
    <property type="molecule type" value="Genomic_DNA"/>
</dbReference>
<dbReference type="NCBIfam" id="TIGR01613">
    <property type="entry name" value="primase_Cterm"/>
    <property type="match status" value="1"/>
</dbReference>
<protein>
    <recommendedName>
        <fullName evidence="4">SF3 helicase domain-containing protein</fullName>
    </recommendedName>
</protein>
<dbReference type="InterPro" id="IPR051620">
    <property type="entry name" value="ORF904-like_C"/>
</dbReference>